<reference evidence="2" key="1">
    <citation type="journal article" date="2017" name="Plant J.">
        <title>The pomegranate (Punica granatum L.) genome and the genomics of punicalagin biosynthesis.</title>
        <authorList>
            <person name="Qin G."/>
            <person name="Xu C."/>
            <person name="Ming R."/>
            <person name="Tang H."/>
            <person name="Guyot R."/>
            <person name="Kramer E.M."/>
            <person name="Hu Y."/>
            <person name="Yi X."/>
            <person name="Qi Y."/>
            <person name="Xu X."/>
            <person name="Gao Z."/>
            <person name="Pan H."/>
            <person name="Jian J."/>
            <person name="Tian Y."/>
            <person name="Yue Z."/>
            <person name="Xu Y."/>
        </authorList>
    </citation>
    <scope>NUCLEOTIDE SEQUENCE [LARGE SCALE GENOMIC DNA]</scope>
    <source>
        <strain evidence="2">cv. Dabenzi</strain>
    </source>
</reference>
<evidence type="ECO:0000313" key="2">
    <source>
        <dbReference type="Proteomes" id="UP000197138"/>
    </source>
</evidence>
<sequence>MTSDAFLWLVGDLAEERGLPWVAIRTGGCRSALAFAETDLILSTFGTGTDCEDKVFDFIPGLSNSKCRDLHNVNTVWEP</sequence>
<dbReference type="Gene3D" id="3.40.50.2000">
    <property type="entry name" value="Glycogen Phosphorylase B"/>
    <property type="match status" value="1"/>
</dbReference>
<accession>A0A218VZ72</accession>
<organism evidence="1 2">
    <name type="scientific">Punica granatum</name>
    <name type="common">Pomegranate</name>
    <dbReference type="NCBI Taxonomy" id="22663"/>
    <lineage>
        <taxon>Eukaryota</taxon>
        <taxon>Viridiplantae</taxon>
        <taxon>Streptophyta</taxon>
        <taxon>Embryophyta</taxon>
        <taxon>Tracheophyta</taxon>
        <taxon>Spermatophyta</taxon>
        <taxon>Magnoliopsida</taxon>
        <taxon>eudicotyledons</taxon>
        <taxon>Gunneridae</taxon>
        <taxon>Pentapetalae</taxon>
        <taxon>rosids</taxon>
        <taxon>malvids</taxon>
        <taxon>Myrtales</taxon>
        <taxon>Lythraceae</taxon>
        <taxon>Punica</taxon>
    </lineage>
</organism>
<proteinExistence type="predicted"/>
<name>A0A218VZ72_PUNGR</name>
<gene>
    <name evidence="1" type="ORF">CDL15_Pgr015322</name>
</gene>
<protein>
    <submittedName>
        <fullName evidence="1">Uncharacterized protein</fullName>
    </submittedName>
</protein>
<evidence type="ECO:0000313" key="1">
    <source>
        <dbReference type="EMBL" id="OWM65897.1"/>
    </source>
</evidence>
<dbReference type="AlphaFoldDB" id="A0A218VZ72"/>
<comment type="caution">
    <text evidence="1">The sequence shown here is derived from an EMBL/GenBank/DDBJ whole genome shotgun (WGS) entry which is preliminary data.</text>
</comment>
<dbReference type="EMBL" id="MTKT01005556">
    <property type="protein sequence ID" value="OWM65897.1"/>
    <property type="molecule type" value="Genomic_DNA"/>
</dbReference>
<dbReference type="Proteomes" id="UP000197138">
    <property type="component" value="Unassembled WGS sequence"/>
</dbReference>